<protein>
    <submittedName>
        <fullName evidence="1">Uncharacterized protein</fullName>
    </submittedName>
</protein>
<dbReference type="EMBL" id="JBHUEN010000043">
    <property type="protein sequence ID" value="MFD1882745.1"/>
    <property type="molecule type" value="Genomic_DNA"/>
</dbReference>
<dbReference type="Proteomes" id="UP001597213">
    <property type="component" value="Unassembled WGS sequence"/>
</dbReference>
<proteinExistence type="predicted"/>
<keyword evidence="2" id="KW-1185">Reference proteome</keyword>
<organism evidence="1 2">
    <name type="scientific">Paracoccus pacificus</name>
    <dbReference type="NCBI Taxonomy" id="1463598"/>
    <lineage>
        <taxon>Bacteria</taxon>
        <taxon>Pseudomonadati</taxon>
        <taxon>Pseudomonadota</taxon>
        <taxon>Alphaproteobacteria</taxon>
        <taxon>Rhodobacterales</taxon>
        <taxon>Paracoccaceae</taxon>
        <taxon>Paracoccus</taxon>
    </lineage>
</organism>
<name>A0ABW4R9E5_9RHOB</name>
<comment type="caution">
    <text evidence="1">The sequence shown here is derived from an EMBL/GenBank/DDBJ whole genome shotgun (WGS) entry which is preliminary data.</text>
</comment>
<sequence>MSKADTLADAIRKAPIAATPALAFCLLAALGILPGRAAWANFDPKFKPMEQFVVKPAKPDAPAGQLMPLPAHFLPIDLDQRASDQAFVQNRCAGLVMAVQAITPMEVSNPLTGVDHSRAKPLEWAAGVDDKASFPLAGKDEQRGYAADYFSIFGPPTATQTFTDLPVYVQDKARCLPLLKYLKN</sequence>
<evidence type="ECO:0000313" key="2">
    <source>
        <dbReference type="Proteomes" id="UP001597213"/>
    </source>
</evidence>
<reference evidence="2" key="1">
    <citation type="journal article" date="2019" name="Int. J. Syst. Evol. Microbiol.">
        <title>The Global Catalogue of Microorganisms (GCM) 10K type strain sequencing project: providing services to taxonomists for standard genome sequencing and annotation.</title>
        <authorList>
            <consortium name="The Broad Institute Genomics Platform"/>
            <consortium name="The Broad Institute Genome Sequencing Center for Infectious Disease"/>
            <person name="Wu L."/>
            <person name="Ma J."/>
        </authorList>
    </citation>
    <scope>NUCLEOTIDE SEQUENCE [LARGE SCALE GENOMIC DNA]</scope>
    <source>
        <strain evidence="2">CCUG 56029</strain>
    </source>
</reference>
<accession>A0ABW4R9E5</accession>
<gene>
    <name evidence="1" type="ORF">ACFSCT_13555</name>
</gene>
<dbReference type="RefSeq" id="WP_379143543.1">
    <property type="nucleotide sequence ID" value="NZ_JBHUEN010000043.1"/>
</dbReference>
<evidence type="ECO:0000313" key="1">
    <source>
        <dbReference type="EMBL" id="MFD1882745.1"/>
    </source>
</evidence>